<evidence type="ECO:0000313" key="1">
    <source>
        <dbReference type="EMBL" id="JAH23416.1"/>
    </source>
</evidence>
<accession>A0A0E9R2N3</accession>
<name>A0A0E9R2N3_ANGAN</name>
<dbReference type="AlphaFoldDB" id="A0A0E9R2N3"/>
<protein>
    <submittedName>
        <fullName evidence="1">Uncharacterized protein</fullName>
    </submittedName>
</protein>
<dbReference type="EMBL" id="GBXM01085161">
    <property type="protein sequence ID" value="JAH23416.1"/>
    <property type="molecule type" value="Transcribed_RNA"/>
</dbReference>
<reference evidence="1" key="2">
    <citation type="journal article" date="2015" name="Fish Shellfish Immunol.">
        <title>Early steps in the European eel (Anguilla anguilla)-Vibrio vulnificus interaction in the gills: Role of the RtxA13 toxin.</title>
        <authorList>
            <person name="Callol A."/>
            <person name="Pajuelo D."/>
            <person name="Ebbesson L."/>
            <person name="Teles M."/>
            <person name="MacKenzie S."/>
            <person name="Amaro C."/>
        </authorList>
    </citation>
    <scope>NUCLEOTIDE SEQUENCE</scope>
</reference>
<sequence>MFHSWNIKKTSIKCWFSVKFGTYADRQSEMSDGAKPLRTL</sequence>
<organism evidence="1">
    <name type="scientific">Anguilla anguilla</name>
    <name type="common">European freshwater eel</name>
    <name type="synonym">Muraena anguilla</name>
    <dbReference type="NCBI Taxonomy" id="7936"/>
    <lineage>
        <taxon>Eukaryota</taxon>
        <taxon>Metazoa</taxon>
        <taxon>Chordata</taxon>
        <taxon>Craniata</taxon>
        <taxon>Vertebrata</taxon>
        <taxon>Euteleostomi</taxon>
        <taxon>Actinopterygii</taxon>
        <taxon>Neopterygii</taxon>
        <taxon>Teleostei</taxon>
        <taxon>Anguilliformes</taxon>
        <taxon>Anguillidae</taxon>
        <taxon>Anguilla</taxon>
    </lineage>
</organism>
<proteinExistence type="predicted"/>
<reference evidence="1" key="1">
    <citation type="submission" date="2014-11" db="EMBL/GenBank/DDBJ databases">
        <authorList>
            <person name="Amaro Gonzalez C."/>
        </authorList>
    </citation>
    <scope>NUCLEOTIDE SEQUENCE</scope>
</reference>